<name>A0AA38X147_9EURO</name>
<dbReference type="InterPro" id="IPR013154">
    <property type="entry name" value="ADH-like_N"/>
</dbReference>
<dbReference type="Pfam" id="PF00107">
    <property type="entry name" value="ADH_zinc_N"/>
    <property type="match status" value="1"/>
</dbReference>
<gene>
    <name evidence="8" type="ORF">H2200_010984</name>
</gene>
<keyword evidence="6" id="KW-0520">NAD</keyword>
<evidence type="ECO:0000313" key="9">
    <source>
        <dbReference type="Proteomes" id="UP001172673"/>
    </source>
</evidence>
<keyword evidence="4" id="KW-0862">Zinc</keyword>
<dbReference type="InterPro" id="IPR011032">
    <property type="entry name" value="GroES-like_sf"/>
</dbReference>
<comment type="cofactor">
    <cofactor evidence="1">
        <name>Zn(2+)</name>
        <dbReference type="ChEBI" id="CHEBI:29105"/>
    </cofactor>
</comment>
<dbReference type="GO" id="GO:0004022">
    <property type="term" value="F:alcohol dehydrogenase (NAD+) activity"/>
    <property type="evidence" value="ECO:0007669"/>
    <property type="project" value="TreeGrafter"/>
</dbReference>
<accession>A0AA38X147</accession>
<dbReference type="InterPro" id="IPR036291">
    <property type="entry name" value="NAD(P)-bd_dom_sf"/>
</dbReference>
<evidence type="ECO:0000313" key="8">
    <source>
        <dbReference type="EMBL" id="KAJ9604869.1"/>
    </source>
</evidence>
<dbReference type="Proteomes" id="UP001172673">
    <property type="component" value="Unassembled WGS sequence"/>
</dbReference>
<dbReference type="AlphaFoldDB" id="A0AA38X147"/>
<evidence type="ECO:0000256" key="5">
    <source>
        <dbReference type="ARBA" id="ARBA00023002"/>
    </source>
</evidence>
<evidence type="ECO:0000259" key="7">
    <source>
        <dbReference type="SMART" id="SM00829"/>
    </source>
</evidence>
<dbReference type="PANTHER" id="PTHR42940:SF8">
    <property type="entry name" value="VACUOLAR PROTEIN SORTING-ASSOCIATED PROTEIN 11"/>
    <property type="match status" value="1"/>
</dbReference>
<protein>
    <recommendedName>
        <fullName evidence="7">Enoyl reductase (ER) domain-containing protein</fullName>
    </recommendedName>
</protein>
<dbReference type="InterPro" id="IPR013149">
    <property type="entry name" value="ADH-like_C"/>
</dbReference>
<dbReference type="SUPFAM" id="SSF50129">
    <property type="entry name" value="GroES-like"/>
    <property type="match status" value="1"/>
</dbReference>
<evidence type="ECO:0000256" key="1">
    <source>
        <dbReference type="ARBA" id="ARBA00001947"/>
    </source>
</evidence>
<organism evidence="8 9">
    <name type="scientific">Cladophialophora chaetospira</name>
    <dbReference type="NCBI Taxonomy" id="386627"/>
    <lineage>
        <taxon>Eukaryota</taxon>
        <taxon>Fungi</taxon>
        <taxon>Dikarya</taxon>
        <taxon>Ascomycota</taxon>
        <taxon>Pezizomycotina</taxon>
        <taxon>Eurotiomycetes</taxon>
        <taxon>Chaetothyriomycetidae</taxon>
        <taxon>Chaetothyriales</taxon>
        <taxon>Herpotrichiellaceae</taxon>
        <taxon>Cladophialophora</taxon>
    </lineage>
</organism>
<keyword evidence="5" id="KW-0560">Oxidoreductase</keyword>
<reference evidence="8" key="1">
    <citation type="submission" date="2022-10" db="EMBL/GenBank/DDBJ databases">
        <title>Culturing micro-colonial fungi from biological soil crusts in the Mojave desert and describing Neophaeococcomyces mojavensis, and introducing the new genera and species Taxawa tesnikishii.</title>
        <authorList>
            <person name="Kurbessoian T."/>
            <person name="Stajich J.E."/>
        </authorList>
    </citation>
    <scope>NUCLEOTIDE SEQUENCE</scope>
    <source>
        <strain evidence="8">TK_41</strain>
    </source>
</reference>
<dbReference type="Gene3D" id="3.40.50.720">
    <property type="entry name" value="NAD(P)-binding Rossmann-like Domain"/>
    <property type="match status" value="1"/>
</dbReference>
<dbReference type="PANTHER" id="PTHR42940">
    <property type="entry name" value="ALCOHOL DEHYDROGENASE 1-RELATED"/>
    <property type="match status" value="1"/>
</dbReference>
<evidence type="ECO:0000256" key="3">
    <source>
        <dbReference type="ARBA" id="ARBA00022723"/>
    </source>
</evidence>
<dbReference type="EMBL" id="JAPDRK010000018">
    <property type="protein sequence ID" value="KAJ9604869.1"/>
    <property type="molecule type" value="Genomic_DNA"/>
</dbReference>
<dbReference type="CDD" id="cd08297">
    <property type="entry name" value="CAD3"/>
    <property type="match status" value="1"/>
</dbReference>
<sequence>MAAPDIPKTMKAIQLVGYEKPYELHEIPVPVPGDTDLLVKSAAAGFCHTDYQVWEGVYESPTPVVPSHEPVGTIVAVGSKVQDKWKVGQRVGALLFRHQCHHCTGCKVNNDIRFCENVDFAGLKADGGMAEYFIADGHNSVLLPDEVDFLDGAPLMCAGATTWAAIESAGLKPGSPLGIVGIGGLGSLAVQFAKAQGYRVVAVDNREEGRALAQELPLKADLVIDFNDSDAIKKIKEWAGDGGLPGIVLTTDNNDATNWGLSTLRPHGVAVPLGLPVPNVQFDSFALVFQELVIKGSVVSTKEQAAAMMKTVAKHGIKSHITTIPLEKVAEVLPQAYMDTHLKGRLVVKID</sequence>
<dbReference type="SMART" id="SM00829">
    <property type="entry name" value="PKS_ER"/>
    <property type="match status" value="1"/>
</dbReference>
<evidence type="ECO:0000256" key="4">
    <source>
        <dbReference type="ARBA" id="ARBA00022833"/>
    </source>
</evidence>
<dbReference type="SUPFAM" id="SSF51735">
    <property type="entry name" value="NAD(P)-binding Rossmann-fold domains"/>
    <property type="match status" value="1"/>
</dbReference>
<evidence type="ECO:0000256" key="6">
    <source>
        <dbReference type="ARBA" id="ARBA00023027"/>
    </source>
</evidence>
<evidence type="ECO:0000256" key="2">
    <source>
        <dbReference type="ARBA" id="ARBA00008072"/>
    </source>
</evidence>
<dbReference type="Pfam" id="PF08240">
    <property type="entry name" value="ADH_N"/>
    <property type="match status" value="1"/>
</dbReference>
<dbReference type="GO" id="GO:0005737">
    <property type="term" value="C:cytoplasm"/>
    <property type="evidence" value="ECO:0007669"/>
    <property type="project" value="TreeGrafter"/>
</dbReference>
<dbReference type="GO" id="GO:0046872">
    <property type="term" value="F:metal ion binding"/>
    <property type="evidence" value="ECO:0007669"/>
    <property type="project" value="UniProtKB-KW"/>
</dbReference>
<comment type="similarity">
    <text evidence="2">Belongs to the zinc-containing alcohol dehydrogenase family.</text>
</comment>
<keyword evidence="9" id="KW-1185">Reference proteome</keyword>
<comment type="caution">
    <text evidence="8">The sequence shown here is derived from an EMBL/GenBank/DDBJ whole genome shotgun (WGS) entry which is preliminary data.</text>
</comment>
<feature type="domain" description="Enoyl reductase (ER)" evidence="7">
    <location>
        <begin position="8"/>
        <end position="348"/>
    </location>
</feature>
<dbReference type="FunFam" id="3.40.50.720:FF:000039">
    <property type="entry name" value="Alcohol dehydrogenase AdhP"/>
    <property type="match status" value="1"/>
</dbReference>
<proteinExistence type="inferred from homology"/>
<keyword evidence="3" id="KW-0479">Metal-binding</keyword>
<dbReference type="Gene3D" id="3.90.180.10">
    <property type="entry name" value="Medium-chain alcohol dehydrogenases, catalytic domain"/>
    <property type="match status" value="1"/>
</dbReference>
<dbReference type="InterPro" id="IPR020843">
    <property type="entry name" value="ER"/>
</dbReference>